<dbReference type="OrthoDB" id="199913at2759"/>
<evidence type="ECO:0000256" key="5">
    <source>
        <dbReference type="PIRSR" id="PIRSR000865-2"/>
    </source>
</evidence>
<protein>
    <recommendedName>
        <fullName evidence="7">Lipase domain-containing protein</fullName>
    </recommendedName>
</protein>
<evidence type="ECO:0000256" key="3">
    <source>
        <dbReference type="ARBA" id="ARBA00022525"/>
    </source>
</evidence>
<dbReference type="GO" id="GO:0016042">
    <property type="term" value="P:lipid catabolic process"/>
    <property type="evidence" value="ECO:0007669"/>
    <property type="project" value="TreeGrafter"/>
</dbReference>
<proteinExistence type="inferred from homology"/>
<evidence type="ECO:0000313" key="8">
    <source>
        <dbReference type="EMBL" id="KAF6020902.1"/>
    </source>
</evidence>
<dbReference type="SUPFAM" id="SSF53474">
    <property type="entry name" value="alpha/beta-Hydrolases"/>
    <property type="match status" value="1"/>
</dbReference>
<comment type="similarity">
    <text evidence="2 6">Belongs to the AB hydrolase superfamily. Lipase family.</text>
</comment>
<comment type="subcellular location">
    <subcellularLocation>
        <location evidence="1">Secreted</location>
    </subcellularLocation>
</comment>
<dbReference type="PANTHER" id="PTHR11610:SF173">
    <property type="entry name" value="LIPASE DOMAIN-CONTAINING PROTEIN-RELATED"/>
    <property type="match status" value="1"/>
</dbReference>
<dbReference type="InterPro" id="IPR033906">
    <property type="entry name" value="Lipase_N"/>
</dbReference>
<accession>A0A7J7J402</accession>
<feature type="binding site" evidence="5">
    <location>
        <position position="277"/>
    </location>
    <ligand>
        <name>Ca(2+)</name>
        <dbReference type="ChEBI" id="CHEBI:29108"/>
    </ligand>
</feature>
<dbReference type="GO" id="GO:0046872">
    <property type="term" value="F:metal ion binding"/>
    <property type="evidence" value="ECO:0007669"/>
    <property type="project" value="UniProtKB-KW"/>
</dbReference>
<dbReference type="PRINTS" id="PR00823">
    <property type="entry name" value="PANCLIPASE"/>
</dbReference>
<dbReference type="EMBL" id="VXIV02003141">
    <property type="protein sequence ID" value="KAF6020902.1"/>
    <property type="molecule type" value="Genomic_DNA"/>
</dbReference>
<dbReference type="PANTHER" id="PTHR11610">
    <property type="entry name" value="LIPASE"/>
    <property type="match status" value="1"/>
</dbReference>
<dbReference type="GO" id="GO:0004806">
    <property type="term" value="F:triacylglycerol lipase activity"/>
    <property type="evidence" value="ECO:0007669"/>
    <property type="project" value="InterPro"/>
</dbReference>
<evidence type="ECO:0000313" key="9">
    <source>
        <dbReference type="Proteomes" id="UP000593567"/>
    </source>
</evidence>
<dbReference type="Proteomes" id="UP000593567">
    <property type="component" value="Unassembled WGS sequence"/>
</dbReference>
<evidence type="ECO:0000259" key="7">
    <source>
        <dbReference type="Pfam" id="PF00151"/>
    </source>
</evidence>
<dbReference type="Gene3D" id="3.40.50.1820">
    <property type="entry name" value="alpha/beta hydrolase"/>
    <property type="match status" value="1"/>
</dbReference>
<evidence type="ECO:0000256" key="4">
    <source>
        <dbReference type="ARBA" id="ARBA00023157"/>
    </source>
</evidence>
<keyword evidence="9" id="KW-1185">Reference proteome</keyword>
<keyword evidence="4" id="KW-1015">Disulfide bond</keyword>
<reference evidence="8" key="1">
    <citation type="submission" date="2020-06" db="EMBL/GenBank/DDBJ databases">
        <title>Draft genome of Bugula neritina, a colonial animal packing powerful symbionts and potential medicines.</title>
        <authorList>
            <person name="Rayko M."/>
        </authorList>
    </citation>
    <scope>NUCLEOTIDE SEQUENCE [LARGE SCALE GENOMIC DNA]</scope>
    <source>
        <strain evidence="8">Kwan_BN1</strain>
    </source>
</reference>
<feature type="binding site" evidence="5">
    <location>
        <position position="275"/>
    </location>
    <ligand>
        <name>Ca(2+)</name>
        <dbReference type="ChEBI" id="CHEBI:29108"/>
    </ligand>
</feature>
<sequence>MHDYNLQANKEVPVIFRPSVMKYCATILLLAVVGTFFCISEAHYNVHEEVEELKKLLGDQVQDKPLDDKHESSTRNKRFLFSSDEPYCHDKLGCFPIDGDFSDRPVNFNPNSRETINTQFTLFTRRNPKNGQNLKADDISTLSGSYFNADRKTKFMIHGFLESAKASWFQPMNDELLKNGDFNVINVDWGGIRGSKTLYTQATANTRVVAAEIVYLIKSLVKTNSMALANVHLIGHSLGSHISGYVGKNLSSAIGRITGLDPAEPYFEGYSTAIRLDPSDAQFVDIIHSDADSITEVISGEGGFGSKELSGHADFFPNGGEDQPNCKNGILTNVKLENDFESVNDCDFNSILCSSFKDYEDGKCSIACDTTDNCNSMGFAAHKPANKGYKKYYLHTTGIDNNFCASGFRVDVTMDPGSLEFYGEIDITVSDSKGTKQTFKVNREKNVLKAGATHSYVVAFPKTMGHPTSMEIVWTRDLSWWRVITKACGFLRFCNNAVKIHEIALTTSDKNGYYFCGSGKSFTSGKPTSIYYSKTSC</sequence>
<dbReference type="CDD" id="cd00707">
    <property type="entry name" value="Pancreat_lipase_like"/>
    <property type="match status" value="1"/>
</dbReference>
<keyword evidence="3" id="KW-0964">Secreted</keyword>
<evidence type="ECO:0000256" key="1">
    <source>
        <dbReference type="ARBA" id="ARBA00004613"/>
    </source>
</evidence>
<dbReference type="SUPFAM" id="SSF49723">
    <property type="entry name" value="Lipase/lipooxygenase domain (PLAT/LH2 domain)"/>
    <property type="match status" value="1"/>
</dbReference>
<feature type="binding site" evidence="5">
    <location>
        <position position="280"/>
    </location>
    <ligand>
        <name>Ca(2+)</name>
        <dbReference type="ChEBI" id="CHEBI:29108"/>
    </ligand>
</feature>
<dbReference type="InterPro" id="IPR000734">
    <property type="entry name" value="TAG_lipase"/>
</dbReference>
<keyword evidence="5" id="KW-0106">Calcium</keyword>
<dbReference type="Gene3D" id="2.60.60.20">
    <property type="entry name" value="PLAT/LH2 domain"/>
    <property type="match status" value="1"/>
</dbReference>
<dbReference type="Pfam" id="PF00151">
    <property type="entry name" value="Lipase"/>
    <property type="match status" value="1"/>
</dbReference>
<keyword evidence="5" id="KW-0479">Metal-binding</keyword>
<name>A0A7J7J402_BUGNE</name>
<dbReference type="PRINTS" id="PR00821">
    <property type="entry name" value="TAGLIPASE"/>
</dbReference>
<evidence type="ECO:0000256" key="6">
    <source>
        <dbReference type="RuleBase" id="RU004262"/>
    </source>
</evidence>
<dbReference type="AlphaFoldDB" id="A0A7J7J402"/>
<dbReference type="InterPro" id="IPR036392">
    <property type="entry name" value="PLAT/LH2_dom_sf"/>
</dbReference>
<dbReference type="GO" id="GO:0005615">
    <property type="term" value="C:extracellular space"/>
    <property type="evidence" value="ECO:0007669"/>
    <property type="project" value="TreeGrafter"/>
</dbReference>
<dbReference type="InterPro" id="IPR002331">
    <property type="entry name" value="Lipase_panc"/>
</dbReference>
<dbReference type="InterPro" id="IPR016272">
    <property type="entry name" value="Lipase_LIPH"/>
</dbReference>
<feature type="domain" description="Lipase" evidence="7">
    <location>
        <begin position="88"/>
        <end position="398"/>
    </location>
</feature>
<evidence type="ECO:0000256" key="2">
    <source>
        <dbReference type="ARBA" id="ARBA00010701"/>
    </source>
</evidence>
<dbReference type="InterPro" id="IPR029058">
    <property type="entry name" value="AB_hydrolase_fold"/>
</dbReference>
<dbReference type="PIRSF" id="PIRSF000865">
    <property type="entry name" value="Lipoprotein_lipase_LIPH"/>
    <property type="match status" value="1"/>
</dbReference>
<organism evidence="8 9">
    <name type="scientific">Bugula neritina</name>
    <name type="common">Brown bryozoan</name>
    <name type="synonym">Sertularia neritina</name>
    <dbReference type="NCBI Taxonomy" id="10212"/>
    <lineage>
        <taxon>Eukaryota</taxon>
        <taxon>Metazoa</taxon>
        <taxon>Spiralia</taxon>
        <taxon>Lophotrochozoa</taxon>
        <taxon>Bryozoa</taxon>
        <taxon>Gymnolaemata</taxon>
        <taxon>Cheilostomatida</taxon>
        <taxon>Flustrina</taxon>
        <taxon>Buguloidea</taxon>
        <taxon>Bugulidae</taxon>
        <taxon>Bugula</taxon>
    </lineage>
</organism>
<dbReference type="InterPro" id="IPR013818">
    <property type="entry name" value="Lipase"/>
</dbReference>
<gene>
    <name evidence="8" type="ORF">EB796_020817</name>
</gene>
<comment type="caution">
    <text evidence="8">The sequence shown here is derived from an EMBL/GenBank/DDBJ whole genome shotgun (WGS) entry which is preliminary data.</text>
</comment>